<evidence type="ECO:0000313" key="2">
    <source>
        <dbReference type="EMBL" id="EAQ90003.1"/>
    </source>
</evidence>
<keyword evidence="3" id="KW-1185">Reference proteome</keyword>
<name>Q2H3Z3_CHAGB</name>
<reference evidence="3" key="1">
    <citation type="journal article" date="2015" name="Genome Announc.">
        <title>Draft genome sequence of the cellulolytic fungus Chaetomium globosum.</title>
        <authorList>
            <person name="Cuomo C.A."/>
            <person name="Untereiner W.A."/>
            <person name="Ma L.-J."/>
            <person name="Grabherr M."/>
            <person name="Birren B.W."/>
        </authorList>
    </citation>
    <scope>NUCLEOTIDE SEQUENCE [LARGE SCALE GENOMIC DNA]</scope>
    <source>
        <strain evidence="3">ATCC 6205 / CBS 148.51 / DSM 1962 / NBRC 6347 / NRRL 1970</strain>
    </source>
</reference>
<gene>
    <name evidence="2" type="ORF">CHGG_06622</name>
</gene>
<evidence type="ECO:0000313" key="3">
    <source>
        <dbReference type="Proteomes" id="UP000001056"/>
    </source>
</evidence>
<dbReference type="AlphaFoldDB" id="Q2H3Z3"/>
<feature type="region of interest" description="Disordered" evidence="1">
    <location>
        <begin position="1"/>
        <end position="22"/>
    </location>
</feature>
<dbReference type="InParanoid" id="Q2H3Z3"/>
<accession>Q2H3Z3</accession>
<organism evidence="2 3">
    <name type="scientific">Chaetomium globosum (strain ATCC 6205 / CBS 148.51 / DSM 1962 / NBRC 6347 / NRRL 1970)</name>
    <name type="common">Soil fungus</name>
    <dbReference type="NCBI Taxonomy" id="306901"/>
    <lineage>
        <taxon>Eukaryota</taxon>
        <taxon>Fungi</taxon>
        <taxon>Dikarya</taxon>
        <taxon>Ascomycota</taxon>
        <taxon>Pezizomycotina</taxon>
        <taxon>Sordariomycetes</taxon>
        <taxon>Sordariomycetidae</taxon>
        <taxon>Sordariales</taxon>
        <taxon>Chaetomiaceae</taxon>
        <taxon>Chaetomium</taxon>
    </lineage>
</organism>
<dbReference type="HOGENOM" id="CLU_1825071_0_0_1"/>
<dbReference type="GeneID" id="4391144"/>
<dbReference type="VEuPathDB" id="FungiDB:CHGG_06622"/>
<protein>
    <submittedName>
        <fullName evidence="2">Uncharacterized protein</fullName>
    </submittedName>
</protein>
<dbReference type="EMBL" id="CH408031">
    <property type="protein sequence ID" value="EAQ90003.1"/>
    <property type="molecule type" value="Genomic_DNA"/>
</dbReference>
<dbReference type="Proteomes" id="UP000001056">
    <property type="component" value="Unassembled WGS sequence"/>
</dbReference>
<sequence length="141" mass="15295">MPAGVRPIQMPQDGQPPAGLGCGMSALHGELHDEQNGKRLAASWRSCSVGRPVGWSDMSRGGLDDVRPWGLTRLVSRPYPLREELSDPTFWGGTSRYASGCYSVLDNSGAPYYWLETRARCNPSGAVGRLPAGFFRPFVGP</sequence>
<proteinExistence type="predicted"/>
<evidence type="ECO:0000256" key="1">
    <source>
        <dbReference type="SAM" id="MobiDB-lite"/>
    </source>
</evidence>
<dbReference type="RefSeq" id="XP_001222717.1">
    <property type="nucleotide sequence ID" value="XM_001222716.1"/>
</dbReference>